<name>A0A1V8TSG7_9PEZI</name>
<evidence type="ECO:0000313" key="1">
    <source>
        <dbReference type="EMBL" id="OQO14267.1"/>
    </source>
</evidence>
<sequence length="83" mass="9634">MASKTRERFDRVRKFFSSSIGCGQPTTYKGKPTTCGVPLLCDDCLEVIKNDVRTCLQRVKDKREYNLSWRVYKQSNLVSRVPE</sequence>
<evidence type="ECO:0000313" key="2">
    <source>
        <dbReference type="Proteomes" id="UP000192596"/>
    </source>
</evidence>
<organism evidence="1 2">
    <name type="scientific">Cryoendolithus antarcticus</name>
    <dbReference type="NCBI Taxonomy" id="1507870"/>
    <lineage>
        <taxon>Eukaryota</taxon>
        <taxon>Fungi</taxon>
        <taxon>Dikarya</taxon>
        <taxon>Ascomycota</taxon>
        <taxon>Pezizomycotina</taxon>
        <taxon>Dothideomycetes</taxon>
        <taxon>Dothideomycetidae</taxon>
        <taxon>Cladosporiales</taxon>
        <taxon>Cladosporiaceae</taxon>
        <taxon>Cryoendolithus</taxon>
    </lineage>
</organism>
<comment type="caution">
    <text evidence="1">The sequence shown here is derived from an EMBL/GenBank/DDBJ whole genome shotgun (WGS) entry which is preliminary data.</text>
</comment>
<proteinExistence type="predicted"/>
<keyword evidence="2" id="KW-1185">Reference proteome</keyword>
<accession>A0A1V8TSG7</accession>
<gene>
    <name evidence="1" type="ORF">B0A48_01143</name>
</gene>
<reference evidence="2" key="1">
    <citation type="submission" date="2017-03" db="EMBL/GenBank/DDBJ databases">
        <title>Genomes of endolithic fungi from Antarctica.</title>
        <authorList>
            <person name="Coleine C."/>
            <person name="Masonjones S."/>
            <person name="Stajich J.E."/>
        </authorList>
    </citation>
    <scope>NUCLEOTIDE SEQUENCE [LARGE SCALE GENOMIC DNA]</scope>
    <source>
        <strain evidence="2">CCFEE 5527</strain>
    </source>
</reference>
<dbReference type="Proteomes" id="UP000192596">
    <property type="component" value="Unassembled WGS sequence"/>
</dbReference>
<protein>
    <submittedName>
        <fullName evidence="1">Uncharacterized protein</fullName>
    </submittedName>
</protein>
<dbReference type="AlphaFoldDB" id="A0A1V8TSG7"/>
<dbReference type="InParanoid" id="A0A1V8TSG7"/>
<dbReference type="EMBL" id="NAJO01000002">
    <property type="protein sequence ID" value="OQO14267.1"/>
    <property type="molecule type" value="Genomic_DNA"/>
</dbReference>